<organism evidence="2 3">
    <name type="scientific">Aquipseudomonas campi</name>
    <dbReference type="NCBI Taxonomy" id="2731681"/>
    <lineage>
        <taxon>Bacteria</taxon>
        <taxon>Pseudomonadati</taxon>
        <taxon>Pseudomonadota</taxon>
        <taxon>Gammaproteobacteria</taxon>
        <taxon>Pseudomonadales</taxon>
        <taxon>Pseudomonadaceae</taxon>
        <taxon>Aquipseudomonas</taxon>
    </lineage>
</organism>
<dbReference type="Proteomes" id="UP000501379">
    <property type="component" value="Chromosome"/>
</dbReference>
<sequence length="269" mass="30818">MLMMLGLLLCALLVLTALVRGLLLFPWCGARRGWSLALRRYGLSVLLCVSVTAWELGALYGFSWRHLGRVSQVEMANTAVAYAYPQVYADLGELRHDYARFRPSVSYWNSWRFEERITVWDKLLGDTDYQVRLPDRVVVLNVHGTPQYDYALEDEQIIAPDRADMGLIARVQSRDSYATELQDLQASWSQPGRGEVRLQERCLSAYSAQPRGLNLQLTAKEHHPLTITPRFGFYRMTLGLSPADDYGYGSQDIQRISRAEFMRLRDCND</sequence>
<feature type="transmembrane region" description="Helical" evidence="1">
    <location>
        <begin position="41"/>
        <end position="62"/>
    </location>
</feature>
<dbReference type="AlphaFoldDB" id="A0A6M8F7V5"/>
<name>A0A6M8F7V5_9GAMM</name>
<evidence type="ECO:0000313" key="2">
    <source>
        <dbReference type="EMBL" id="QKE64834.1"/>
    </source>
</evidence>
<reference evidence="2" key="1">
    <citation type="submission" date="2020-07" db="EMBL/GenBank/DDBJ databases">
        <title>Nitrate ammonifying Pseudomonas campi sp. nov. isolated from German agricultural grassland.</title>
        <authorList>
            <person name="Timsy T."/>
            <person name="Ulrich A."/>
            <person name="Spanner T."/>
            <person name="Foesel B."/>
            <person name="Kolb S."/>
            <person name="Horn M.A."/>
            <person name="Behrendt U."/>
        </authorList>
    </citation>
    <scope>NUCLEOTIDE SEQUENCE</scope>
    <source>
        <strain evidence="2">S1-A32-2</strain>
    </source>
</reference>
<keyword evidence="1" id="KW-0812">Transmembrane</keyword>
<accession>A0A6M8F7V5</accession>
<evidence type="ECO:0000313" key="3">
    <source>
        <dbReference type="Proteomes" id="UP000501379"/>
    </source>
</evidence>
<keyword evidence="1" id="KW-1133">Transmembrane helix</keyword>
<dbReference type="EMBL" id="CP053697">
    <property type="protein sequence ID" value="QKE64834.1"/>
    <property type="molecule type" value="Genomic_DNA"/>
</dbReference>
<keyword evidence="3" id="KW-1185">Reference proteome</keyword>
<gene>
    <name evidence="2" type="ORF">HNE05_16245</name>
</gene>
<protein>
    <submittedName>
        <fullName evidence="2">Uncharacterized protein</fullName>
    </submittedName>
</protein>
<dbReference type="KEGG" id="pcam:HNE05_16245"/>
<dbReference type="RefSeq" id="WP_173210121.1">
    <property type="nucleotide sequence ID" value="NZ_CP053697.2"/>
</dbReference>
<proteinExistence type="predicted"/>
<keyword evidence="1" id="KW-0472">Membrane</keyword>
<evidence type="ECO:0000256" key="1">
    <source>
        <dbReference type="SAM" id="Phobius"/>
    </source>
</evidence>